<name>A0AAV9G7L0_9PEZI</name>
<evidence type="ECO:0000313" key="2">
    <source>
        <dbReference type="Proteomes" id="UP001321760"/>
    </source>
</evidence>
<evidence type="ECO:0000313" key="1">
    <source>
        <dbReference type="EMBL" id="KAK4444566.1"/>
    </source>
</evidence>
<evidence type="ECO:0008006" key="3">
    <source>
        <dbReference type="Google" id="ProtNLM"/>
    </source>
</evidence>
<sequence>MHWECYSLKESEDGLTIIRDTKLPEFEGEKVLTYAKNAGIFSLRATVRGYEMLKFQYPGSHDDHWDNVMQDYTARRLTYKSDKVPALAGITQMFQSVKKDLPLLGMWKLSLPRNLIWQVEQFSVRSGALPSWTFLSVDDVPVVTKPSWADDGRTGPFEADDIEVIEATVAWKGPAMTSRFASSTLRVKAKLCQARLDSAFAEPRKEPNVFRIIPFDPDKKKDFGDSFGRSLGECWLDSEPVGEEETVWLLKLGRIAVSGGRSERISMKGYKAGVLVLRRAAGGGDDVFRRIGAGFLWWKRDGDGGKCFGEEGVQVRCVELV</sequence>
<reference evidence="1" key="1">
    <citation type="journal article" date="2023" name="Mol. Phylogenet. Evol.">
        <title>Genome-scale phylogeny and comparative genomics of the fungal order Sordariales.</title>
        <authorList>
            <person name="Hensen N."/>
            <person name="Bonometti L."/>
            <person name="Westerberg I."/>
            <person name="Brannstrom I.O."/>
            <person name="Guillou S."/>
            <person name="Cros-Aarteil S."/>
            <person name="Calhoun S."/>
            <person name="Haridas S."/>
            <person name="Kuo A."/>
            <person name="Mondo S."/>
            <person name="Pangilinan J."/>
            <person name="Riley R."/>
            <person name="LaButti K."/>
            <person name="Andreopoulos B."/>
            <person name="Lipzen A."/>
            <person name="Chen C."/>
            <person name="Yan M."/>
            <person name="Daum C."/>
            <person name="Ng V."/>
            <person name="Clum A."/>
            <person name="Steindorff A."/>
            <person name="Ohm R.A."/>
            <person name="Martin F."/>
            <person name="Silar P."/>
            <person name="Natvig D.O."/>
            <person name="Lalanne C."/>
            <person name="Gautier V."/>
            <person name="Ament-Velasquez S.L."/>
            <person name="Kruys A."/>
            <person name="Hutchinson M.I."/>
            <person name="Powell A.J."/>
            <person name="Barry K."/>
            <person name="Miller A.N."/>
            <person name="Grigoriev I.V."/>
            <person name="Debuchy R."/>
            <person name="Gladieux P."/>
            <person name="Hiltunen Thoren M."/>
            <person name="Johannesson H."/>
        </authorList>
    </citation>
    <scope>NUCLEOTIDE SEQUENCE</scope>
    <source>
        <strain evidence="1">PSN243</strain>
    </source>
</reference>
<comment type="caution">
    <text evidence="1">The sequence shown here is derived from an EMBL/GenBank/DDBJ whole genome shotgun (WGS) entry which is preliminary data.</text>
</comment>
<proteinExistence type="predicted"/>
<dbReference type="Proteomes" id="UP001321760">
    <property type="component" value="Unassembled WGS sequence"/>
</dbReference>
<organism evidence="1 2">
    <name type="scientific">Podospora aff. communis PSN243</name>
    <dbReference type="NCBI Taxonomy" id="3040156"/>
    <lineage>
        <taxon>Eukaryota</taxon>
        <taxon>Fungi</taxon>
        <taxon>Dikarya</taxon>
        <taxon>Ascomycota</taxon>
        <taxon>Pezizomycotina</taxon>
        <taxon>Sordariomycetes</taxon>
        <taxon>Sordariomycetidae</taxon>
        <taxon>Sordariales</taxon>
        <taxon>Podosporaceae</taxon>
        <taxon>Podospora</taxon>
    </lineage>
</organism>
<dbReference type="EMBL" id="MU865975">
    <property type="protein sequence ID" value="KAK4444566.1"/>
    <property type="molecule type" value="Genomic_DNA"/>
</dbReference>
<accession>A0AAV9G7L0</accession>
<dbReference type="PANTHER" id="PTHR33112:SF10">
    <property type="entry name" value="TOL"/>
    <property type="match status" value="1"/>
</dbReference>
<gene>
    <name evidence="1" type="ORF">QBC34DRAFT_474510</name>
</gene>
<protein>
    <recommendedName>
        <fullName evidence="3">Heterokaryon incompatibility domain-containing protein</fullName>
    </recommendedName>
</protein>
<reference evidence="1" key="2">
    <citation type="submission" date="2023-05" db="EMBL/GenBank/DDBJ databases">
        <authorList>
            <consortium name="Lawrence Berkeley National Laboratory"/>
            <person name="Steindorff A."/>
            <person name="Hensen N."/>
            <person name="Bonometti L."/>
            <person name="Westerberg I."/>
            <person name="Brannstrom I.O."/>
            <person name="Guillou S."/>
            <person name="Cros-Aarteil S."/>
            <person name="Calhoun S."/>
            <person name="Haridas S."/>
            <person name="Kuo A."/>
            <person name="Mondo S."/>
            <person name="Pangilinan J."/>
            <person name="Riley R."/>
            <person name="Labutti K."/>
            <person name="Andreopoulos B."/>
            <person name="Lipzen A."/>
            <person name="Chen C."/>
            <person name="Yanf M."/>
            <person name="Daum C."/>
            <person name="Ng V."/>
            <person name="Clum A."/>
            <person name="Ohm R."/>
            <person name="Martin F."/>
            <person name="Silar P."/>
            <person name="Natvig D."/>
            <person name="Lalanne C."/>
            <person name="Gautier V."/>
            <person name="Ament-Velasquez S.L."/>
            <person name="Kruys A."/>
            <person name="Hutchinson M.I."/>
            <person name="Powell A.J."/>
            <person name="Barry K."/>
            <person name="Miller A.N."/>
            <person name="Grigoriev I.V."/>
            <person name="Debuchy R."/>
            <person name="Gladieux P."/>
            <person name="Thoren M.H."/>
            <person name="Johannesson H."/>
        </authorList>
    </citation>
    <scope>NUCLEOTIDE SEQUENCE</scope>
    <source>
        <strain evidence="1">PSN243</strain>
    </source>
</reference>
<dbReference type="PANTHER" id="PTHR33112">
    <property type="entry name" value="DOMAIN PROTEIN, PUTATIVE-RELATED"/>
    <property type="match status" value="1"/>
</dbReference>
<keyword evidence="2" id="KW-1185">Reference proteome</keyword>
<dbReference type="AlphaFoldDB" id="A0AAV9G7L0"/>